<dbReference type="InterPro" id="IPR050194">
    <property type="entry name" value="Glycosyltransferase_grp1"/>
</dbReference>
<accession>A0A1T4LWN6</accession>
<name>A0A1T4LWN6_9FIRM</name>
<dbReference type="InterPro" id="IPR001296">
    <property type="entry name" value="Glyco_trans_1"/>
</dbReference>
<protein>
    <submittedName>
        <fullName evidence="3">Glycosyltransferase involved in cell wall bisynthesis</fullName>
    </submittedName>
</protein>
<dbReference type="PANTHER" id="PTHR45947">
    <property type="entry name" value="SULFOQUINOVOSYL TRANSFERASE SQD2"/>
    <property type="match status" value="1"/>
</dbReference>
<organism evidence="3 4">
    <name type="scientific">Selenihalanaerobacter shriftii</name>
    <dbReference type="NCBI Taxonomy" id="142842"/>
    <lineage>
        <taxon>Bacteria</taxon>
        <taxon>Bacillati</taxon>
        <taxon>Bacillota</taxon>
        <taxon>Clostridia</taxon>
        <taxon>Halanaerobiales</taxon>
        <taxon>Halobacteroidaceae</taxon>
        <taxon>Selenihalanaerobacter</taxon>
    </lineage>
</organism>
<dbReference type="Proteomes" id="UP000190625">
    <property type="component" value="Unassembled WGS sequence"/>
</dbReference>
<dbReference type="Pfam" id="PF13439">
    <property type="entry name" value="Glyco_transf_4"/>
    <property type="match status" value="1"/>
</dbReference>
<evidence type="ECO:0000259" key="2">
    <source>
        <dbReference type="Pfam" id="PF13439"/>
    </source>
</evidence>
<reference evidence="4" key="1">
    <citation type="submission" date="2017-02" db="EMBL/GenBank/DDBJ databases">
        <authorList>
            <person name="Varghese N."/>
            <person name="Submissions S."/>
        </authorList>
    </citation>
    <scope>NUCLEOTIDE SEQUENCE [LARGE SCALE GENOMIC DNA]</scope>
    <source>
        <strain evidence="4">ATCC BAA-73</strain>
    </source>
</reference>
<keyword evidence="3" id="KW-0808">Transferase</keyword>
<evidence type="ECO:0000259" key="1">
    <source>
        <dbReference type="Pfam" id="PF00534"/>
    </source>
</evidence>
<dbReference type="AlphaFoldDB" id="A0A1T4LWN6"/>
<feature type="domain" description="Glycosyltransferase subfamily 4-like N-terminal" evidence="2">
    <location>
        <begin position="14"/>
        <end position="184"/>
    </location>
</feature>
<proteinExistence type="predicted"/>
<feature type="domain" description="Glycosyl transferase family 1" evidence="1">
    <location>
        <begin position="196"/>
        <end position="356"/>
    </location>
</feature>
<dbReference type="EMBL" id="FUWM01000009">
    <property type="protein sequence ID" value="SJZ59159.1"/>
    <property type="molecule type" value="Genomic_DNA"/>
</dbReference>
<evidence type="ECO:0000313" key="3">
    <source>
        <dbReference type="EMBL" id="SJZ59159.1"/>
    </source>
</evidence>
<dbReference type="GO" id="GO:0016757">
    <property type="term" value="F:glycosyltransferase activity"/>
    <property type="evidence" value="ECO:0007669"/>
    <property type="project" value="InterPro"/>
</dbReference>
<dbReference type="STRING" id="142842.SAMN02745118_01280"/>
<dbReference type="Gene3D" id="3.40.50.2000">
    <property type="entry name" value="Glycogen Phosphorylase B"/>
    <property type="match status" value="2"/>
</dbReference>
<gene>
    <name evidence="3" type="ORF">SAMN02745118_01280</name>
</gene>
<dbReference type="RefSeq" id="WP_078809764.1">
    <property type="nucleotide sequence ID" value="NZ_FUWM01000009.1"/>
</dbReference>
<dbReference type="PANTHER" id="PTHR45947:SF3">
    <property type="entry name" value="SULFOQUINOVOSYL TRANSFERASE SQD2"/>
    <property type="match status" value="1"/>
</dbReference>
<keyword evidence="4" id="KW-1185">Reference proteome</keyword>
<dbReference type="InterPro" id="IPR028098">
    <property type="entry name" value="Glyco_trans_4-like_N"/>
</dbReference>
<evidence type="ECO:0000313" key="4">
    <source>
        <dbReference type="Proteomes" id="UP000190625"/>
    </source>
</evidence>
<dbReference type="OrthoDB" id="9802525at2"/>
<dbReference type="Pfam" id="PF00534">
    <property type="entry name" value="Glycos_transf_1"/>
    <property type="match status" value="1"/>
</dbReference>
<sequence>MHIAMFTNNYRPFVGGVPISIDSFANEFRERGHQVTIFAPEYKKTTEDEENIFRVPSLKMIKYGNSCLPIPLSGLSNLKKEFAKLNIDIVHCHHPFFLGRVGQKLGHKYNIPIVYTYHTRYKEYCHHLPIGIDKFCEAALDKIVENFCNNSDLVFAPTQGMTNYLFSIGVNTQIKVIPTGIDLSHYDQIEINDYQSQLQATNDDILLFVSRLSAEKNIDFLLKSLEPVLNSKEKLKLLIVGDGPEKENLIELSVELGVKNQVEFLGKKNREELIKLYKLSDIFVFSSLSETQGMVITEALAGKTPVVALNGTGVKDIIIDGKDGYLLAPDDKRGFANKVTKLLNDRDLLDEMSLNALEKANQYSIQNLAQDMLKYYHSLCNFRANYQPEFAAGQR</sequence>
<dbReference type="SUPFAM" id="SSF53756">
    <property type="entry name" value="UDP-Glycosyltransferase/glycogen phosphorylase"/>
    <property type="match status" value="1"/>
</dbReference>